<comment type="caution">
    <text evidence="20">The sequence shown here is derived from an EMBL/GenBank/DDBJ whole genome shotgun (WGS) entry which is preliminary data.</text>
</comment>
<evidence type="ECO:0000256" key="7">
    <source>
        <dbReference type="ARBA" id="ARBA00022722"/>
    </source>
</evidence>
<organism evidence="20 21">
    <name type="scientific">Candidatus Kuenenbacteria bacterium CG1_02_38_13</name>
    <dbReference type="NCBI Taxonomy" id="1805235"/>
    <lineage>
        <taxon>Bacteria</taxon>
        <taxon>Candidatus Kueneniibacteriota</taxon>
    </lineage>
</organism>
<evidence type="ECO:0000256" key="5">
    <source>
        <dbReference type="ARBA" id="ARBA00022695"/>
    </source>
</evidence>
<dbReference type="InterPro" id="IPR019760">
    <property type="entry name" value="DNA-dir_DNA_pol_A_CS"/>
</dbReference>
<dbReference type="InterPro" id="IPR002421">
    <property type="entry name" value="5-3_exonuclease"/>
</dbReference>
<dbReference type="InterPro" id="IPR020046">
    <property type="entry name" value="5-3_exonucl_a-hlix_arch_N"/>
</dbReference>
<evidence type="ECO:0000256" key="16">
    <source>
        <dbReference type="RuleBase" id="RU004460"/>
    </source>
</evidence>
<dbReference type="GO" id="GO:0003677">
    <property type="term" value="F:DNA binding"/>
    <property type="evidence" value="ECO:0007669"/>
    <property type="project" value="UniProtKB-UniRule"/>
</dbReference>
<keyword evidence="6 16" id="KW-0235">DNA replication</keyword>
<dbReference type="SMART" id="SM00474">
    <property type="entry name" value="35EXOc"/>
    <property type="match status" value="1"/>
</dbReference>
<keyword evidence="7" id="KW-0540">Nuclease</keyword>
<keyword evidence="13 16" id="KW-0234">DNA repair</keyword>
<evidence type="ECO:0000256" key="11">
    <source>
        <dbReference type="ARBA" id="ARBA00022932"/>
    </source>
</evidence>
<dbReference type="SUPFAM" id="SSF56672">
    <property type="entry name" value="DNA/RNA polymerases"/>
    <property type="match status" value="1"/>
</dbReference>
<comment type="similarity">
    <text evidence="1 16">Belongs to the DNA polymerase type-A family.</text>
</comment>
<dbReference type="SMART" id="SM00482">
    <property type="entry name" value="POLAc"/>
    <property type="match status" value="1"/>
</dbReference>
<evidence type="ECO:0000256" key="9">
    <source>
        <dbReference type="ARBA" id="ARBA00022801"/>
    </source>
</evidence>
<dbReference type="PRINTS" id="PR00868">
    <property type="entry name" value="DNAPOLI"/>
</dbReference>
<dbReference type="InterPro" id="IPR029060">
    <property type="entry name" value="PIN-like_dom_sf"/>
</dbReference>
<keyword evidence="8 16" id="KW-0227">DNA damage</keyword>
<feature type="domain" description="5'-3' exonuclease" evidence="18">
    <location>
        <begin position="2"/>
        <end position="277"/>
    </location>
</feature>
<dbReference type="Pfam" id="PF01367">
    <property type="entry name" value="5_3_exonuc"/>
    <property type="match status" value="1"/>
</dbReference>
<evidence type="ECO:0000256" key="1">
    <source>
        <dbReference type="ARBA" id="ARBA00007705"/>
    </source>
</evidence>
<dbReference type="GO" id="GO:0008409">
    <property type="term" value="F:5'-3' exonuclease activity"/>
    <property type="evidence" value="ECO:0007669"/>
    <property type="project" value="UniProtKB-UniRule"/>
</dbReference>
<name>A0A1J4TYX2_9BACT</name>
<dbReference type="Proteomes" id="UP000182465">
    <property type="component" value="Unassembled WGS sequence"/>
</dbReference>
<dbReference type="SUPFAM" id="SSF53098">
    <property type="entry name" value="Ribonuclease H-like"/>
    <property type="match status" value="1"/>
</dbReference>
<dbReference type="Pfam" id="PF01612">
    <property type="entry name" value="DNA_pol_A_exo1"/>
    <property type="match status" value="1"/>
</dbReference>
<dbReference type="Gene3D" id="3.40.50.1010">
    <property type="entry name" value="5'-nuclease"/>
    <property type="match status" value="1"/>
</dbReference>
<dbReference type="InterPro" id="IPR001098">
    <property type="entry name" value="DNA-dir_DNA_pol_A_palm_dom"/>
</dbReference>
<keyword evidence="12 16" id="KW-0238">DNA-binding</keyword>
<dbReference type="Gene3D" id="1.20.1060.10">
    <property type="entry name" value="Taq DNA Polymerase, Chain T, domain 4"/>
    <property type="match status" value="1"/>
</dbReference>
<sequence length="832" mass="94872">MKKSKFAIIDANAIIHRAFHALPPLQNKDGVLVNAVYGFANILLKILQDIKPDYIAVCFDVAKKTFRNEIYADYKAQREKGPQELYNQMNFVRQLVRAFNMRIFEQAGYEADDLIGTLAKKIKNIESLIVTGDMDALQLIDENTKVYTLRKGIADTVIYDKQGVIEKYGFRADQVVDYKALRGDQSDNIPGVNGVGEKTATELIKTFGSLEELYKFIDRIKMLKDEELKNLLDKKNIKKGIFEKLKNGKEQAFLSKKLATIVKNVKIDFKLEQCKVQPFDAEKVIDLFQRWNFKSLIARIPHAEKTITKGQPSLFDKHQNQLEDFAIRPGYVLINNENKFNNFIEKLTKQKEFAIDTETDGLDPFKDKLIGMSFSWKTGEAYYLPIKIQGAVNKKQKAYNFQRQMPQLKKILADKNIKKIGHNIKFDLEVLGEADFELNGVEFDTMLASYLLNPGSRQHKLDTVVFIEFKYEMTPITALIGKGKTQTSLNKVDIKRVADYAAEDADYTWRMYQVLKKLLEKNHLLELMEKIENPLINVLARMEKNGVAIDEKFLQAMSKELGDEIKKTEKKVFAIAGREFNLRSPLQLKKILFDKLNIPTNGLGRTKSGVSTAVGELEKLKGTHPIVDLIENHRELSKLKSTYTDSLPKLVNPCDGRIHTSYNQTITATGRLSSSDPNLQNIPVRTELGKKIRQAFVAPRGYKIVAIDYSQIELRLAAAMSGDKIMTESFSKGEDFHARTAAEVFNVNIDKVTGAMRRKAKEVNFGILYGLGARGLAQRIGSTYDDALAFIEKYFEAYHELKEYMEETIVLAHDMEYVETLFGRKRFLPGIN</sequence>
<dbReference type="NCBIfam" id="TIGR00593">
    <property type="entry name" value="pola"/>
    <property type="match status" value="1"/>
</dbReference>
<gene>
    <name evidence="16" type="primary">polA</name>
    <name evidence="20" type="ORF">AUJ29_02920</name>
</gene>
<dbReference type="GO" id="GO:0008408">
    <property type="term" value="F:3'-5' exonuclease activity"/>
    <property type="evidence" value="ECO:0007669"/>
    <property type="project" value="UniProtKB-UniRule"/>
</dbReference>
<evidence type="ECO:0000256" key="6">
    <source>
        <dbReference type="ARBA" id="ARBA00022705"/>
    </source>
</evidence>
<evidence type="ECO:0000259" key="17">
    <source>
        <dbReference type="SMART" id="SM00474"/>
    </source>
</evidence>
<dbReference type="InterPro" id="IPR012337">
    <property type="entry name" value="RNaseH-like_sf"/>
</dbReference>
<dbReference type="PANTHER" id="PTHR10133">
    <property type="entry name" value="DNA POLYMERASE I"/>
    <property type="match status" value="1"/>
</dbReference>
<dbReference type="NCBIfam" id="NF004397">
    <property type="entry name" value="PRK05755.1"/>
    <property type="match status" value="1"/>
</dbReference>
<evidence type="ECO:0000256" key="13">
    <source>
        <dbReference type="ARBA" id="ARBA00023204"/>
    </source>
</evidence>
<proteinExistence type="inferred from homology"/>
<dbReference type="EMBL" id="MNVB01000063">
    <property type="protein sequence ID" value="OIO16337.1"/>
    <property type="molecule type" value="Genomic_DNA"/>
</dbReference>
<protein>
    <recommendedName>
        <fullName evidence="3 15">DNA polymerase I</fullName>
        <ecNumber evidence="2 15">2.7.7.7</ecNumber>
    </recommendedName>
</protein>
<dbReference type="InterPro" id="IPR008918">
    <property type="entry name" value="HhH2"/>
</dbReference>
<dbReference type="PROSITE" id="PS00447">
    <property type="entry name" value="DNA_POLYMERASE_A"/>
    <property type="match status" value="1"/>
</dbReference>
<dbReference type="FunFam" id="3.40.50.1010:FF:000001">
    <property type="entry name" value="DNA polymerase I"/>
    <property type="match status" value="1"/>
</dbReference>
<dbReference type="Gene3D" id="3.30.420.10">
    <property type="entry name" value="Ribonuclease H-like superfamily/Ribonuclease H"/>
    <property type="match status" value="1"/>
</dbReference>
<keyword evidence="10 16" id="KW-0269">Exonuclease</keyword>
<dbReference type="InterPro" id="IPR002298">
    <property type="entry name" value="DNA_polymerase_A"/>
</dbReference>
<evidence type="ECO:0000256" key="3">
    <source>
        <dbReference type="ARBA" id="ARBA00020311"/>
    </source>
</evidence>
<dbReference type="SMART" id="SM00279">
    <property type="entry name" value="HhH2"/>
    <property type="match status" value="1"/>
</dbReference>
<dbReference type="GO" id="GO:0006261">
    <property type="term" value="P:DNA-templated DNA replication"/>
    <property type="evidence" value="ECO:0007669"/>
    <property type="project" value="UniProtKB-UniRule"/>
</dbReference>
<dbReference type="GO" id="GO:0006302">
    <property type="term" value="P:double-strand break repair"/>
    <property type="evidence" value="ECO:0007669"/>
    <property type="project" value="TreeGrafter"/>
</dbReference>
<dbReference type="SMART" id="SM00475">
    <property type="entry name" value="53EXOc"/>
    <property type="match status" value="1"/>
</dbReference>
<dbReference type="EC" id="2.7.7.7" evidence="2 15"/>
<comment type="catalytic activity">
    <reaction evidence="14 16">
        <text>DNA(n) + a 2'-deoxyribonucleoside 5'-triphosphate = DNA(n+1) + diphosphate</text>
        <dbReference type="Rhea" id="RHEA:22508"/>
        <dbReference type="Rhea" id="RHEA-COMP:17339"/>
        <dbReference type="Rhea" id="RHEA-COMP:17340"/>
        <dbReference type="ChEBI" id="CHEBI:33019"/>
        <dbReference type="ChEBI" id="CHEBI:61560"/>
        <dbReference type="ChEBI" id="CHEBI:173112"/>
        <dbReference type="EC" id="2.7.7.7"/>
    </reaction>
</comment>
<dbReference type="InterPro" id="IPR018320">
    <property type="entry name" value="DNA_polymerase_1"/>
</dbReference>
<evidence type="ECO:0000259" key="19">
    <source>
        <dbReference type="SMART" id="SM00482"/>
    </source>
</evidence>
<dbReference type="InterPro" id="IPR036397">
    <property type="entry name" value="RNaseH_sf"/>
</dbReference>
<reference evidence="20" key="1">
    <citation type="journal article" date="2016" name="Environ. Microbiol.">
        <title>Genomic resolution of a cold subsurface aquifer community provides metabolic insights for novel microbes adapted to high CO concentrations.</title>
        <authorList>
            <person name="Probst A.J."/>
            <person name="Castelle C.J."/>
            <person name="Singh A."/>
            <person name="Brown C.T."/>
            <person name="Anantharaman K."/>
            <person name="Sharon I."/>
            <person name="Hug L.A."/>
            <person name="Burstein D."/>
            <person name="Emerson J.B."/>
            <person name="Thomas B.C."/>
            <person name="Banfield J.F."/>
        </authorList>
    </citation>
    <scope>NUCLEOTIDE SEQUENCE [LARGE SCALE GENOMIC DNA]</scope>
    <source>
        <strain evidence="20">CG1_02_38_13</strain>
    </source>
</reference>
<dbReference type="FunFam" id="1.10.150.20:FF:000003">
    <property type="entry name" value="DNA polymerase I"/>
    <property type="match status" value="1"/>
</dbReference>
<evidence type="ECO:0000256" key="8">
    <source>
        <dbReference type="ARBA" id="ARBA00022763"/>
    </source>
</evidence>
<evidence type="ECO:0000313" key="20">
    <source>
        <dbReference type="EMBL" id="OIO16337.1"/>
    </source>
</evidence>
<keyword evidence="4 16" id="KW-0808">Transferase</keyword>
<dbReference type="Gene3D" id="1.10.150.20">
    <property type="entry name" value="5' to 3' exonuclease, C-terminal subdomain"/>
    <property type="match status" value="2"/>
</dbReference>
<evidence type="ECO:0000256" key="15">
    <source>
        <dbReference type="NCBIfam" id="TIGR00593"/>
    </source>
</evidence>
<dbReference type="PANTHER" id="PTHR10133:SF27">
    <property type="entry name" value="DNA POLYMERASE NU"/>
    <property type="match status" value="1"/>
</dbReference>
<dbReference type="Gene3D" id="3.30.70.370">
    <property type="match status" value="1"/>
</dbReference>
<keyword evidence="5 16" id="KW-0548">Nucleotidyltransferase</keyword>
<dbReference type="CDD" id="cd09898">
    <property type="entry name" value="H3TH_53EXO"/>
    <property type="match status" value="1"/>
</dbReference>
<dbReference type="InterPro" id="IPR020045">
    <property type="entry name" value="DNA_polI_H3TH"/>
</dbReference>
<evidence type="ECO:0000313" key="21">
    <source>
        <dbReference type="Proteomes" id="UP000182465"/>
    </source>
</evidence>
<dbReference type="InterPro" id="IPR002562">
    <property type="entry name" value="3'-5'_exonuclease_dom"/>
</dbReference>
<dbReference type="CDD" id="cd09859">
    <property type="entry name" value="PIN_53EXO"/>
    <property type="match status" value="1"/>
</dbReference>
<feature type="domain" description="3'-5' exonuclease" evidence="17">
    <location>
        <begin position="331"/>
        <end position="520"/>
    </location>
</feature>
<dbReference type="FunFam" id="1.10.150.20:FF:000002">
    <property type="entry name" value="DNA polymerase I"/>
    <property type="match status" value="1"/>
</dbReference>
<dbReference type="GO" id="GO:0003887">
    <property type="term" value="F:DNA-directed DNA polymerase activity"/>
    <property type="evidence" value="ECO:0007669"/>
    <property type="project" value="UniProtKB-UniRule"/>
</dbReference>
<comment type="function">
    <text evidence="16">In addition to polymerase activity, this DNA polymerase exhibits 3'-5' and 5'-3' exonuclease activity.</text>
</comment>
<keyword evidence="11 16" id="KW-0239">DNA-directed DNA polymerase</keyword>
<dbReference type="InterPro" id="IPR043502">
    <property type="entry name" value="DNA/RNA_pol_sf"/>
</dbReference>
<dbReference type="CDD" id="cd06139">
    <property type="entry name" value="DNA_polA_I_Ecoli_like_exo"/>
    <property type="match status" value="1"/>
</dbReference>
<evidence type="ECO:0000256" key="12">
    <source>
        <dbReference type="ARBA" id="ARBA00023125"/>
    </source>
</evidence>
<keyword evidence="9 16" id="KW-0378">Hydrolase</keyword>
<dbReference type="AlphaFoldDB" id="A0A1J4TYX2"/>
<dbReference type="Pfam" id="PF00476">
    <property type="entry name" value="DNA_pol_A"/>
    <property type="match status" value="1"/>
</dbReference>
<dbReference type="SUPFAM" id="SSF88723">
    <property type="entry name" value="PIN domain-like"/>
    <property type="match status" value="1"/>
</dbReference>
<dbReference type="Pfam" id="PF02739">
    <property type="entry name" value="5_3_exonuc_N"/>
    <property type="match status" value="1"/>
</dbReference>
<dbReference type="InterPro" id="IPR036279">
    <property type="entry name" value="5-3_exonuclease_C_sf"/>
</dbReference>
<dbReference type="SUPFAM" id="SSF47807">
    <property type="entry name" value="5' to 3' exonuclease, C-terminal subdomain"/>
    <property type="match status" value="1"/>
</dbReference>
<feature type="non-terminal residue" evidence="20">
    <location>
        <position position="832"/>
    </location>
</feature>
<dbReference type="FunFam" id="1.20.1060.10:FF:000001">
    <property type="entry name" value="DNA polymerase I"/>
    <property type="match status" value="1"/>
</dbReference>
<evidence type="ECO:0000256" key="14">
    <source>
        <dbReference type="ARBA" id="ARBA00049244"/>
    </source>
</evidence>
<evidence type="ECO:0000256" key="4">
    <source>
        <dbReference type="ARBA" id="ARBA00022679"/>
    </source>
</evidence>
<evidence type="ECO:0000256" key="2">
    <source>
        <dbReference type="ARBA" id="ARBA00012417"/>
    </source>
</evidence>
<accession>A0A1J4TYX2</accession>
<evidence type="ECO:0000256" key="10">
    <source>
        <dbReference type="ARBA" id="ARBA00022839"/>
    </source>
</evidence>
<feature type="domain" description="DNA-directed DNA polymerase family A palm" evidence="19">
    <location>
        <begin position="689"/>
        <end position="832"/>
    </location>
</feature>
<evidence type="ECO:0000259" key="18">
    <source>
        <dbReference type="SMART" id="SM00475"/>
    </source>
</evidence>